<proteinExistence type="predicted"/>
<reference evidence="4" key="1">
    <citation type="journal article" date="2006" name="Science">
        <title>Phytophthora genome sequences uncover evolutionary origins and mechanisms of pathogenesis.</title>
        <authorList>
            <person name="Tyler B.M."/>
            <person name="Tripathy S."/>
            <person name="Zhang X."/>
            <person name="Dehal P."/>
            <person name="Jiang R.H."/>
            <person name="Aerts A."/>
            <person name="Arredondo F.D."/>
            <person name="Baxter L."/>
            <person name="Bensasson D."/>
            <person name="Beynon J.L."/>
            <person name="Chapman J."/>
            <person name="Damasceno C.M."/>
            <person name="Dorrance A.E."/>
            <person name="Dou D."/>
            <person name="Dickerman A.W."/>
            <person name="Dubchak I.L."/>
            <person name="Garbelotto M."/>
            <person name="Gijzen M."/>
            <person name="Gordon S.G."/>
            <person name="Govers F."/>
            <person name="Grunwald N.J."/>
            <person name="Huang W."/>
            <person name="Ivors K.L."/>
            <person name="Jones R.W."/>
            <person name="Kamoun S."/>
            <person name="Krampis K."/>
            <person name="Lamour K.H."/>
            <person name="Lee M.K."/>
            <person name="McDonald W.H."/>
            <person name="Medina M."/>
            <person name="Meijer H.J."/>
            <person name="Nordberg E.K."/>
            <person name="Maclean D.J."/>
            <person name="Ospina-Giraldo M.D."/>
            <person name="Morris P.F."/>
            <person name="Phuntumart V."/>
            <person name="Putnam N.H."/>
            <person name="Rash S."/>
            <person name="Rose J.K."/>
            <person name="Sakihama Y."/>
            <person name="Salamov A.A."/>
            <person name="Savidor A."/>
            <person name="Scheuring C.F."/>
            <person name="Smith B.M."/>
            <person name="Sobral B.W."/>
            <person name="Terry A."/>
            <person name="Torto-Alalibo T.A."/>
            <person name="Win J."/>
            <person name="Xu Z."/>
            <person name="Zhang H."/>
            <person name="Grigoriev I.V."/>
            <person name="Rokhsar D.S."/>
            <person name="Boore J.L."/>
        </authorList>
    </citation>
    <scope>NUCLEOTIDE SEQUENCE [LARGE SCALE GENOMIC DNA]</scope>
    <source>
        <strain evidence="4">Pr102</strain>
    </source>
</reference>
<dbReference type="EMBL" id="DS566000">
    <property type="status" value="NOT_ANNOTATED_CDS"/>
    <property type="molecule type" value="Genomic_DNA"/>
</dbReference>
<evidence type="ECO:0000313" key="3">
    <source>
        <dbReference type="EnsemblProtists" id="Phyra73491"/>
    </source>
</evidence>
<dbReference type="OMA" id="LEWERWM"/>
<dbReference type="InParanoid" id="H3GD71"/>
<dbReference type="STRING" id="164328.H3GD71"/>
<dbReference type="EnsemblProtists" id="Phyra73491">
    <property type="protein sequence ID" value="Phyra73491"/>
    <property type="gene ID" value="Phyra73491"/>
</dbReference>
<evidence type="ECO:0000313" key="4">
    <source>
        <dbReference type="Proteomes" id="UP000005238"/>
    </source>
</evidence>
<dbReference type="AlphaFoldDB" id="H3GD71"/>
<dbReference type="SMART" id="SM00054">
    <property type="entry name" value="EFh"/>
    <property type="match status" value="2"/>
</dbReference>
<accession>H3GD71</accession>
<dbReference type="SUPFAM" id="SSF54768">
    <property type="entry name" value="dsRNA-binding domain-like"/>
    <property type="match status" value="1"/>
</dbReference>
<dbReference type="CDD" id="cd00051">
    <property type="entry name" value="EFh"/>
    <property type="match status" value="1"/>
</dbReference>
<organism evidence="3 4">
    <name type="scientific">Phytophthora ramorum</name>
    <name type="common">Sudden oak death agent</name>
    <dbReference type="NCBI Taxonomy" id="164328"/>
    <lineage>
        <taxon>Eukaryota</taxon>
        <taxon>Sar</taxon>
        <taxon>Stramenopiles</taxon>
        <taxon>Oomycota</taxon>
        <taxon>Peronosporomycetes</taxon>
        <taxon>Peronosporales</taxon>
        <taxon>Peronosporaceae</taxon>
        <taxon>Phytophthora</taxon>
    </lineage>
</organism>
<dbReference type="PROSITE" id="PS50222">
    <property type="entry name" value="EF_HAND_2"/>
    <property type="match status" value="2"/>
</dbReference>
<dbReference type="Pfam" id="PF13499">
    <property type="entry name" value="EF-hand_7"/>
    <property type="match status" value="1"/>
</dbReference>
<dbReference type="InterPro" id="IPR002048">
    <property type="entry name" value="EF_hand_dom"/>
</dbReference>
<keyword evidence="4" id="KW-1185">Reference proteome</keyword>
<dbReference type="Proteomes" id="UP000005238">
    <property type="component" value="Unassembled WGS sequence"/>
</dbReference>
<name>H3GD71_PHYRM</name>
<evidence type="ECO:0000259" key="2">
    <source>
        <dbReference type="PROSITE" id="PS50222"/>
    </source>
</evidence>
<dbReference type="GO" id="GO:0005509">
    <property type="term" value="F:calcium ion binding"/>
    <property type="evidence" value="ECO:0007669"/>
    <property type="project" value="InterPro"/>
</dbReference>
<dbReference type="PROSITE" id="PS00018">
    <property type="entry name" value="EF_HAND_1"/>
    <property type="match status" value="2"/>
</dbReference>
<sequence>MSSCEIPAEFRSFFTPAQAEELAAQFRISDADGSGSIDEKEFRALLARMGLPISAAEADALVSSIDVDGDGLLDFRELVQMVVRLQKGDAKLAALKKFVETLDTTPVALLEREAVKFGLQVVYQVLENEEETPVTLDADPPASYQMQLDLLGKVCGPTGRETVKASGKTTREAKFRAAEAALVKIKKLQPGLAVEPGELPLEWERWMFGNIERGVSAKKLMQTLAQKGFLLTGNVQLMQRISTRASSYRLRTKVRLDGVLSSGSR</sequence>
<dbReference type="InterPro" id="IPR018247">
    <property type="entry name" value="EF_Hand_1_Ca_BS"/>
</dbReference>
<feature type="domain" description="EF-hand" evidence="2">
    <location>
        <begin position="17"/>
        <end position="52"/>
    </location>
</feature>
<evidence type="ECO:0000256" key="1">
    <source>
        <dbReference type="ARBA" id="ARBA00022837"/>
    </source>
</evidence>
<dbReference type="SUPFAM" id="SSF47473">
    <property type="entry name" value="EF-hand"/>
    <property type="match status" value="1"/>
</dbReference>
<feature type="domain" description="EF-hand" evidence="2">
    <location>
        <begin position="53"/>
        <end position="88"/>
    </location>
</feature>
<dbReference type="VEuPathDB" id="FungiDB:KRP23_10004"/>
<dbReference type="eggNOG" id="KOG0027">
    <property type="taxonomic scope" value="Eukaryota"/>
</dbReference>
<dbReference type="Gene3D" id="1.10.238.10">
    <property type="entry name" value="EF-hand"/>
    <property type="match status" value="1"/>
</dbReference>
<reference evidence="3" key="2">
    <citation type="submission" date="2015-06" db="UniProtKB">
        <authorList>
            <consortium name="EnsemblProtists"/>
        </authorList>
    </citation>
    <scope>IDENTIFICATION</scope>
    <source>
        <strain evidence="3">Pr102</strain>
    </source>
</reference>
<dbReference type="InterPro" id="IPR011992">
    <property type="entry name" value="EF-hand-dom_pair"/>
</dbReference>
<dbReference type="HOGENOM" id="CLU_091907_0_0_1"/>
<dbReference type="VEuPathDB" id="FungiDB:KRP22_7297"/>
<protein>
    <recommendedName>
        <fullName evidence="2">EF-hand domain-containing protein</fullName>
    </recommendedName>
</protein>
<keyword evidence="1" id="KW-0106">Calcium</keyword>